<evidence type="ECO:0000313" key="2">
    <source>
        <dbReference type="Proteomes" id="UP000295832"/>
    </source>
</evidence>
<dbReference type="AlphaFoldDB" id="A0A4R8HG25"/>
<keyword evidence="2" id="KW-1185">Reference proteome</keyword>
<dbReference type="SUPFAM" id="SSF69279">
    <property type="entry name" value="Phage tail proteins"/>
    <property type="match status" value="1"/>
</dbReference>
<dbReference type="STRING" id="926561.GCA_000379025_01970"/>
<gene>
    <name evidence="1" type="ORF">C7959_102110</name>
</gene>
<name>A0A4R8HG25_9FIRM</name>
<organism evidence="1 2">
    <name type="scientific">Orenia marismortui</name>
    <dbReference type="NCBI Taxonomy" id="46469"/>
    <lineage>
        <taxon>Bacteria</taxon>
        <taxon>Bacillati</taxon>
        <taxon>Bacillota</taxon>
        <taxon>Clostridia</taxon>
        <taxon>Halanaerobiales</taxon>
        <taxon>Halobacteroidaceae</taxon>
        <taxon>Orenia</taxon>
    </lineage>
</organism>
<accession>A0A4R8HG25</accession>
<dbReference type="RefSeq" id="WP_134114574.1">
    <property type="nucleotide sequence ID" value="NZ_SOEG01000002.1"/>
</dbReference>
<comment type="caution">
    <text evidence="1">The sequence shown here is derived from an EMBL/GenBank/DDBJ whole genome shotgun (WGS) entry which is preliminary data.</text>
</comment>
<protein>
    <submittedName>
        <fullName evidence="1">Uncharacterized protein</fullName>
    </submittedName>
</protein>
<dbReference type="Proteomes" id="UP000295832">
    <property type="component" value="Unassembled WGS sequence"/>
</dbReference>
<dbReference type="EMBL" id="SOEG01000002">
    <property type="protein sequence ID" value="TDX58972.1"/>
    <property type="molecule type" value="Genomic_DNA"/>
</dbReference>
<reference evidence="1 2" key="1">
    <citation type="submission" date="2019-03" db="EMBL/GenBank/DDBJ databases">
        <title>Subsurface microbial communities from deep shales in Ohio and West Virginia, USA.</title>
        <authorList>
            <person name="Wrighton K."/>
        </authorList>
    </citation>
    <scope>NUCLEOTIDE SEQUENCE [LARGE SCALE GENOMIC DNA]</scope>
    <source>
        <strain evidence="1 2">MSL 6dP</strain>
    </source>
</reference>
<evidence type="ECO:0000313" key="1">
    <source>
        <dbReference type="EMBL" id="TDX58972.1"/>
    </source>
</evidence>
<sequence length="1144" mass="132357">MKSSNLQELKFLIRIAQLSDSLLRKIKIVKENKENLNAIVKDFFWIDLANDIETILENLVSKINQEKKIISKSEKNSKDKELKLYYEDIEDVDIKQITNLCIAAGLPTESFELAEECYYKVVEEDEDYANGKYKALNFIGDGLGGAFAQYTAMLSAGNGDNYQCITRNSIGIKNFTEFKGNEFLGYSLGIKLFLQNILKEDNSMNYLLTKLKKKGVIKGGNISYSYRESIENVNAEKLKYILTEILFTNYSGEKKDLRKKVEVAFDPKIVERKMRFIDNYKIYQERIKSEKQRVINYIISSNFGSRVLRHIGSSYLVDQNLESFSGGIDQELIKQIESLEEDQLDALLEARVDLFEPYMLLAEGANASSAKNRFRKKPNIGNMTNNLSLDYLRSLVKDIIIDLNAKDKEIIKEVFRLSRRGTGKEFLSIIKDRLRHSMYLQKKISKEELDYECNFLQENPDLLTDKAKVYRLDQAALNQLQRMKYTELKDLWKWELTGGGIFLKLGKKLEDGEEAKEYHSSNPAEKFSNEEERLKIDLQEPSINRIYGSLKQKKYLEPKDTDYLNQDNDIYEFAANQGVGFEILSEHSSLNRNIKVDNQDISGSYKQKKREEADIGSRNKTLRDKYFGDNIILRDDYKLIYIYGSNKENELIIDGFKNGDYGINLVEQSKEGQDSKVPLTYTSYKIKFDNFEFIALDRLEIKKSIYDHTRVSVAGLINEDDFSAYENYLAQEDPKLVISYGNDDSKILFKGIIEDYSIAYENHDYYLELEALSYSILLERRRINRIYQNLGTTYNQIFAKLMDQNSEFNLAFAEDSVGNTELVSSDYPVVLQYKENEWGFIKRISSYLNQLLIVDDTKDSSEKINIQVGAHNLPAKNLNNIKGSKKKKVGKRFNEFNYYKVDHHGHFRSECIFDLGRKVKYKVNNQEDNTLELTIIKNRIYVEEGILYSDLTLVAPKDLNLEKELRKTPIKGRSFRAEVKKLNNKHKAQVLFRDLEDEYDQAASFWIPIDKPYTNAYFSPEVGDIVDITFKAKNEKHLTLKSSSIDKEQEVEWEASDKLLYTPGGYQMKVNNQKILLAAKDNKSALEVKEELINLVSSKQQLKLSKEEISAQGEKGEFGLDDQRTLFKFGSKNLMIDDSGINIL</sequence>
<proteinExistence type="predicted"/>